<protein>
    <recommendedName>
        <fullName evidence="4">CBM1 domain-containing protein</fullName>
    </recommendedName>
</protein>
<dbReference type="Pfam" id="PF00734">
    <property type="entry name" value="CBM_1"/>
    <property type="match status" value="1"/>
</dbReference>
<dbReference type="GO" id="GO:0030248">
    <property type="term" value="F:cellulose binding"/>
    <property type="evidence" value="ECO:0007669"/>
    <property type="project" value="InterPro"/>
</dbReference>
<accession>A0A9P6LLX8</accession>
<dbReference type="RefSeq" id="XP_038750380.1">
    <property type="nucleotide sequence ID" value="XM_038884680.1"/>
</dbReference>
<dbReference type="SMART" id="SM00236">
    <property type="entry name" value="fCBD"/>
    <property type="match status" value="1"/>
</dbReference>
<evidence type="ECO:0000313" key="5">
    <source>
        <dbReference type="EMBL" id="KAF9880919.1"/>
    </source>
</evidence>
<dbReference type="SUPFAM" id="SSF57180">
    <property type="entry name" value="Cellulose-binding domain"/>
    <property type="match status" value="1"/>
</dbReference>
<feature type="region of interest" description="Disordered" evidence="2">
    <location>
        <begin position="78"/>
        <end position="112"/>
    </location>
</feature>
<dbReference type="EMBL" id="JAATWM020000004">
    <property type="protein sequence ID" value="KAF9880919.1"/>
    <property type="molecule type" value="Genomic_DNA"/>
</dbReference>
<dbReference type="InterPro" id="IPR035971">
    <property type="entry name" value="CBD_sf"/>
</dbReference>
<dbReference type="GeneID" id="62157754"/>
<evidence type="ECO:0000256" key="1">
    <source>
        <dbReference type="ARBA" id="ARBA00022729"/>
    </source>
</evidence>
<gene>
    <name evidence="5" type="ORF">CkaCkLH20_01961</name>
</gene>
<reference evidence="5" key="2">
    <citation type="submission" date="2020-11" db="EMBL/GenBank/DDBJ databases">
        <title>Whole genome sequencing of Colletotrichum sp.</title>
        <authorList>
            <person name="Li H."/>
        </authorList>
    </citation>
    <scope>NUCLEOTIDE SEQUENCE</scope>
    <source>
        <strain evidence="5">CkLH20</strain>
    </source>
</reference>
<name>A0A9P6LLX8_9PEZI</name>
<evidence type="ECO:0000256" key="3">
    <source>
        <dbReference type="SAM" id="SignalP"/>
    </source>
</evidence>
<evidence type="ECO:0000256" key="2">
    <source>
        <dbReference type="SAM" id="MobiDB-lite"/>
    </source>
</evidence>
<dbReference type="Proteomes" id="UP000781932">
    <property type="component" value="Unassembled WGS sequence"/>
</dbReference>
<feature type="chain" id="PRO_5040490510" description="CBM1 domain-containing protein" evidence="3">
    <location>
        <begin position="19"/>
        <end position="172"/>
    </location>
</feature>
<evidence type="ECO:0000313" key="6">
    <source>
        <dbReference type="Proteomes" id="UP000781932"/>
    </source>
</evidence>
<dbReference type="InterPro" id="IPR000254">
    <property type="entry name" value="CBD"/>
</dbReference>
<dbReference type="AlphaFoldDB" id="A0A9P6LLX8"/>
<evidence type="ECO:0000259" key="4">
    <source>
        <dbReference type="PROSITE" id="PS51164"/>
    </source>
</evidence>
<keyword evidence="6" id="KW-1185">Reference proteome</keyword>
<dbReference type="PROSITE" id="PS51164">
    <property type="entry name" value="CBM1_2"/>
    <property type="match status" value="1"/>
</dbReference>
<organism evidence="5 6">
    <name type="scientific">Colletotrichum karsti</name>
    <dbReference type="NCBI Taxonomy" id="1095194"/>
    <lineage>
        <taxon>Eukaryota</taxon>
        <taxon>Fungi</taxon>
        <taxon>Dikarya</taxon>
        <taxon>Ascomycota</taxon>
        <taxon>Pezizomycotina</taxon>
        <taxon>Sordariomycetes</taxon>
        <taxon>Hypocreomycetidae</taxon>
        <taxon>Glomerellales</taxon>
        <taxon>Glomerellaceae</taxon>
        <taxon>Colletotrichum</taxon>
        <taxon>Colletotrichum boninense species complex</taxon>
    </lineage>
</organism>
<comment type="caution">
    <text evidence="5">The sequence shown here is derived from an EMBL/GenBank/DDBJ whole genome shotgun (WGS) entry which is preliminary data.</text>
</comment>
<keyword evidence="1 3" id="KW-0732">Signal</keyword>
<dbReference type="GO" id="GO:0005576">
    <property type="term" value="C:extracellular region"/>
    <property type="evidence" value="ECO:0007669"/>
    <property type="project" value="InterPro"/>
</dbReference>
<reference evidence="5" key="1">
    <citation type="submission" date="2020-03" db="EMBL/GenBank/DDBJ databases">
        <authorList>
            <person name="He L."/>
        </authorList>
    </citation>
    <scope>NUCLEOTIDE SEQUENCE</scope>
    <source>
        <strain evidence="5">CkLH20</strain>
    </source>
</reference>
<feature type="signal peptide" evidence="3">
    <location>
        <begin position="1"/>
        <end position="18"/>
    </location>
</feature>
<proteinExistence type="predicted"/>
<sequence length="172" mass="17858">MHTLNFLATLAACITAEAHLHHHLPIAASAPAITQAAVASRVRAAAVVTVTVTSWTTTVVTKTETDTVVETVTKWVPPPTTVRSTTSTTTSSRVSSTARSTTQPPAPEQTQTKYGQCGGSGYTGATKCAAGSSCSAKSFFCTGTQSWAIDCIPSAKIGAKAFIVHDMSRRTA</sequence>
<dbReference type="GO" id="GO:0005975">
    <property type="term" value="P:carbohydrate metabolic process"/>
    <property type="evidence" value="ECO:0007669"/>
    <property type="project" value="InterPro"/>
</dbReference>
<feature type="domain" description="CBM1" evidence="4">
    <location>
        <begin position="109"/>
        <end position="152"/>
    </location>
</feature>